<keyword evidence="7" id="KW-1185">Reference proteome</keyword>
<name>A0A165XZI6_9AGAM</name>
<dbReference type="Proteomes" id="UP000076532">
    <property type="component" value="Unassembled WGS sequence"/>
</dbReference>
<accession>A0A165XZI6</accession>
<dbReference type="PANTHER" id="PTHR33337">
    <property type="entry name" value="GFA DOMAIN-CONTAINING PROTEIN"/>
    <property type="match status" value="1"/>
</dbReference>
<sequence>MSTESHIHTHAVPSVAAADKSKPSFPLFIANDGYSKADGDGEATATCFCGAVQLAFPTQGPGYLGAFVCHCTDCRKITASMFATNFTVADSHLKHLRGQETLKTFGQSHTIASPRNGNVMTNHFCSDCGTLMYRVGSGFPGSVFMRVGTVDDFSLHETRLKPSVESFVKDRVGWLMPVEGMKQNEAFLA</sequence>
<evidence type="ECO:0000256" key="4">
    <source>
        <dbReference type="ARBA" id="ARBA00023239"/>
    </source>
</evidence>
<keyword evidence="2" id="KW-0479">Metal-binding</keyword>
<evidence type="ECO:0000313" key="7">
    <source>
        <dbReference type="Proteomes" id="UP000076532"/>
    </source>
</evidence>
<dbReference type="Pfam" id="PF04828">
    <property type="entry name" value="GFA"/>
    <property type="match status" value="1"/>
</dbReference>
<comment type="similarity">
    <text evidence="1">Belongs to the Gfa family.</text>
</comment>
<dbReference type="AlphaFoldDB" id="A0A165XZI6"/>
<proteinExistence type="inferred from homology"/>
<organism evidence="6 7">
    <name type="scientific">Athelia psychrophila</name>
    <dbReference type="NCBI Taxonomy" id="1759441"/>
    <lineage>
        <taxon>Eukaryota</taxon>
        <taxon>Fungi</taxon>
        <taxon>Dikarya</taxon>
        <taxon>Basidiomycota</taxon>
        <taxon>Agaricomycotina</taxon>
        <taxon>Agaricomycetes</taxon>
        <taxon>Agaricomycetidae</taxon>
        <taxon>Atheliales</taxon>
        <taxon>Atheliaceae</taxon>
        <taxon>Athelia</taxon>
    </lineage>
</organism>
<evidence type="ECO:0000256" key="3">
    <source>
        <dbReference type="ARBA" id="ARBA00022833"/>
    </source>
</evidence>
<protein>
    <recommendedName>
        <fullName evidence="5">CENP-V/GFA domain-containing protein</fullName>
    </recommendedName>
</protein>
<keyword evidence="4" id="KW-0456">Lyase</keyword>
<dbReference type="InterPro" id="IPR011057">
    <property type="entry name" value="Mss4-like_sf"/>
</dbReference>
<dbReference type="PANTHER" id="PTHR33337:SF8">
    <property type="entry name" value="CENP-V_GFA DOMAIN-CONTAINING PROTEIN"/>
    <property type="match status" value="1"/>
</dbReference>
<keyword evidence="3" id="KW-0862">Zinc</keyword>
<dbReference type="SUPFAM" id="SSF51316">
    <property type="entry name" value="Mss4-like"/>
    <property type="match status" value="1"/>
</dbReference>
<evidence type="ECO:0000256" key="1">
    <source>
        <dbReference type="ARBA" id="ARBA00005495"/>
    </source>
</evidence>
<dbReference type="GO" id="GO:0016846">
    <property type="term" value="F:carbon-sulfur lyase activity"/>
    <property type="evidence" value="ECO:0007669"/>
    <property type="project" value="InterPro"/>
</dbReference>
<dbReference type="EMBL" id="KV417709">
    <property type="protein sequence ID" value="KZP09051.1"/>
    <property type="molecule type" value="Genomic_DNA"/>
</dbReference>
<reference evidence="6 7" key="1">
    <citation type="journal article" date="2016" name="Mol. Biol. Evol.">
        <title>Comparative Genomics of Early-Diverging Mushroom-Forming Fungi Provides Insights into the Origins of Lignocellulose Decay Capabilities.</title>
        <authorList>
            <person name="Nagy L.G."/>
            <person name="Riley R."/>
            <person name="Tritt A."/>
            <person name="Adam C."/>
            <person name="Daum C."/>
            <person name="Floudas D."/>
            <person name="Sun H."/>
            <person name="Yadav J.S."/>
            <person name="Pangilinan J."/>
            <person name="Larsson K.H."/>
            <person name="Matsuura K."/>
            <person name="Barry K."/>
            <person name="Labutti K."/>
            <person name="Kuo R."/>
            <person name="Ohm R.A."/>
            <person name="Bhattacharya S.S."/>
            <person name="Shirouzu T."/>
            <person name="Yoshinaga Y."/>
            <person name="Martin F.M."/>
            <person name="Grigoriev I.V."/>
            <person name="Hibbett D.S."/>
        </authorList>
    </citation>
    <scope>NUCLEOTIDE SEQUENCE [LARGE SCALE GENOMIC DNA]</scope>
    <source>
        <strain evidence="6 7">CBS 109695</strain>
    </source>
</reference>
<dbReference type="Gene3D" id="3.90.1590.10">
    <property type="entry name" value="glutathione-dependent formaldehyde- activating enzyme (gfa)"/>
    <property type="match status" value="1"/>
</dbReference>
<dbReference type="PROSITE" id="PS51891">
    <property type="entry name" value="CENP_V_GFA"/>
    <property type="match status" value="1"/>
</dbReference>
<dbReference type="InterPro" id="IPR006913">
    <property type="entry name" value="CENP-V/GFA"/>
</dbReference>
<feature type="domain" description="CENP-V/GFA" evidence="5">
    <location>
        <begin position="43"/>
        <end position="164"/>
    </location>
</feature>
<dbReference type="GO" id="GO:0046872">
    <property type="term" value="F:metal ion binding"/>
    <property type="evidence" value="ECO:0007669"/>
    <property type="project" value="UniProtKB-KW"/>
</dbReference>
<evidence type="ECO:0000313" key="6">
    <source>
        <dbReference type="EMBL" id="KZP09051.1"/>
    </source>
</evidence>
<gene>
    <name evidence="6" type="ORF">FIBSPDRAFT_760563</name>
</gene>
<evidence type="ECO:0000259" key="5">
    <source>
        <dbReference type="PROSITE" id="PS51891"/>
    </source>
</evidence>
<dbReference type="STRING" id="436010.A0A165XZI6"/>
<evidence type="ECO:0000256" key="2">
    <source>
        <dbReference type="ARBA" id="ARBA00022723"/>
    </source>
</evidence>
<dbReference type="OrthoDB" id="428768at2759"/>